<dbReference type="HOGENOM" id="CLU_2825335_0_0_4"/>
<evidence type="ECO:0008006" key="3">
    <source>
        <dbReference type="Google" id="ProtNLM"/>
    </source>
</evidence>
<name>W0V7B1_9BURK</name>
<protein>
    <recommendedName>
        <fullName evidence="3">DUF2235 domain-containing protein</fullName>
    </recommendedName>
</protein>
<evidence type="ECO:0000313" key="2">
    <source>
        <dbReference type="Proteomes" id="UP000027604"/>
    </source>
</evidence>
<dbReference type="Proteomes" id="UP000027604">
    <property type="component" value="Chromosome I"/>
</dbReference>
<dbReference type="AlphaFoldDB" id="W0V7B1"/>
<proteinExistence type="predicted"/>
<gene>
    <name evidence="1" type="ORF">GJA_3149</name>
</gene>
<reference evidence="1 2" key="1">
    <citation type="journal article" date="2015" name="Genome Announc.">
        <title>Genome Sequence of Mushroom Soft-Rot Pathogen Janthinobacterium agaricidamnosum.</title>
        <authorList>
            <person name="Graupner K."/>
            <person name="Lackner G."/>
            <person name="Hertweck C."/>
        </authorList>
    </citation>
    <scope>NUCLEOTIDE SEQUENCE [LARGE SCALE GENOMIC DNA]</scope>
    <source>
        <strain evidence="2">NBRC 102515 / DSM 9628</strain>
    </source>
</reference>
<organism evidence="1 2">
    <name type="scientific">Janthinobacterium agaricidamnosum NBRC 102515 = DSM 9628</name>
    <dbReference type="NCBI Taxonomy" id="1349767"/>
    <lineage>
        <taxon>Bacteria</taxon>
        <taxon>Pseudomonadati</taxon>
        <taxon>Pseudomonadota</taxon>
        <taxon>Betaproteobacteria</taxon>
        <taxon>Burkholderiales</taxon>
        <taxon>Oxalobacteraceae</taxon>
        <taxon>Janthinobacterium</taxon>
    </lineage>
</organism>
<evidence type="ECO:0000313" key="1">
    <source>
        <dbReference type="EMBL" id="CDG83771.1"/>
    </source>
</evidence>
<dbReference type="STRING" id="1349767.GJA_3149"/>
<dbReference type="EMBL" id="HG322949">
    <property type="protein sequence ID" value="CDG83771.1"/>
    <property type="molecule type" value="Genomic_DNA"/>
</dbReference>
<dbReference type="KEGG" id="jag:GJA_3149"/>
<sequence length="66" mass="7592">MSRHVRSPNSACQGQIYIGLFYDGSGNNQDWKEQYLVAKRKPVFYAEAEKRLFRNILKPKPSGKSS</sequence>
<accession>W0V7B1</accession>
<keyword evidence="2" id="KW-1185">Reference proteome</keyword>